<feature type="domain" description="Inosine/uridine-preferring nucleoside hydrolase" evidence="3">
    <location>
        <begin position="5"/>
        <end position="295"/>
    </location>
</feature>
<evidence type="ECO:0000313" key="5">
    <source>
        <dbReference type="Proteomes" id="UP001341820"/>
    </source>
</evidence>
<dbReference type="Pfam" id="PF01156">
    <property type="entry name" value="IU_nuc_hydro"/>
    <property type="match status" value="1"/>
</dbReference>
<dbReference type="Gene3D" id="3.90.245.10">
    <property type="entry name" value="Ribonucleoside hydrolase-like"/>
    <property type="match status" value="1"/>
</dbReference>
<evidence type="ECO:0000259" key="3">
    <source>
        <dbReference type="Pfam" id="PF01156"/>
    </source>
</evidence>
<dbReference type="InterPro" id="IPR023186">
    <property type="entry name" value="IUNH"/>
</dbReference>
<dbReference type="PANTHER" id="PTHR12304:SF4">
    <property type="entry name" value="URIDINE NUCLEOSIDASE"/>
    <property type="match status" value="1"/>
</dbReference>
<reference evidence="4 5" key="1">
    <citation type="submission" date="2023-03" db="EMBL/GenBank/DDBJ databases">
        <title>Bacillus Genome Sequencing.</title>
        <authorList>
            <person name="Dunlap C."/>
        </authorList>
    </citation>
    <scope>NUCLEOTIDE SEQUENCE [LARGE SCALE GENOMIC DNA]</scope>
    <source>
        <strain evidence="4 5">B-4107</strain>
    </source>
</reference>
<keyword evidence="1 4" id="KW-0378">Hydrolase</keyword>
<dbReference type="PANTHER" id="PTHR12304">
    <property type="entry name" value="INOSINE-URIDINE PREFERRING NUCLEOSIDE HYDROLASE"/>
    <property type="match status" value="1"/>
</dbReference>
<organism evidence="4 5">
    <name type="scientific">Shouchella miscanthi</name>
    <dbReference type="NCBI Taxonomy" id="2598861"/>
    <lineage>
        <taxon>Bacteria</taxon>
        <taxon>Bacillati</taxon>
        <taxon>Bacillota</taxon>
        <taxon>Bacilli</taxon>
        <taxon>Bacillales</taxon>
        <taxon>Bacillaceae</taxon>
        <taxon>Shouchella</taxon>
    </lineage>
</organism>
<evidence type="ECO:0000256" key="2">
    <source>
        <dbReference type="ARBA" id="ARBA00023295"/>
    </source>
</evidence>
<dbReference type="RefSeq" id="WP_035393364.1">
    <property type="nucleotide sequence ID" value="NZ_CP042163.1"/>
</dbReference>
<name>A0ABU6NHQ3_9BACI</name>
<dbReference type="GO" id="GO:0016787">
    <property type="term" value="F:hydrolase activity"/>
    <property type="evidence" value="ECO:0007669"/>
    <property type="project" value="UniProtKB-KW"/>
</dbReference>
<accession>A0ABU6NHQ3</accession>
<gene>
    <name evidence="4" type="ORF">P5F74_06360</name>
</gene>
<dbReference type="Proteomes" id="UP001341820">
    <property type="component" value="Unassembled WGS sequence"/>
</dbReference>
<protein>
    <submittedName>
        <fullName evidence="4">Nucleoside hydrolase</fullName>
    </submittedName>
</protein>
<comment type="caution">
    <text evidence="4">The sequence shown here is derived from an EMBL/GenBank/DDBJ whole genome shotgun (WGS) entry which is preliminary data.</text>
</comment>
<proteinExistence type="predicted"/>
<keyword evidence="5" id="KW-1185">Reference proteome</keyword>
<evidence type="ECO:0000313" key="4">
    <source>
        <dbReference type="EMBL" id="MED4127751.1"/>
    </source>
</evidence>
<sequence>MKHYVLLFCDPGIDDAMAIMLAIMHPQIELVGIVTSYGNVTKDQSTVNAEYLLKVAGMSHIPVIPAAFRSFSEFEEVSYPDIHGEAGLGSIMPEHHFPGNRLGFDTIRSILTTYNRQLTIIELGRMTALASALNLYENEFNQVKNVFIMGGAFFVPGNRTPVAEANIYGDSVSARFIFQFLQTTITPLNVTSQAIVTPPLVQRLTSHSTFGSTIQAILSVYINYYQEKQPQLSGPPIHDIVPLLIMANPSLATYVHRDIEVVTTGEATGMTFMDLRPDSPIGQQKIAWTINQKQLLNDYEKAMFSFYAGE</sequence>
<dbReference type="SUPFAM" id="SSF53590">
    <property type="entry name" value="Nucleoside hydrolase"/>
    <property type="match status" value="1"/>
</dbReference>
<dbReference type="EMBL" id="JAROAS010000009">
    <property type="protein sequence ID" value="MED4127751.1"/>
    <property type="molecule type" value="Genomic_DNA"/>
</dbReference>
<keyword evidence="2" id="KW-0326">Glycosidase</keyword>
<dbReference type="InterPro" id="IPR001910">
    <property type="entry name" value="Inosine/uridine_hydrolase_dom"/>
</dbReference>
<dbReference type="InterPro" id="IPR036452">
    <property type="entry name" value="Ribo_hydro-like"/>
</dbReference>
<dbReference type="CDD" id="cd00455">
    <property type="entry name" value="nuc_hydro"/>
    <property type="match status" value="1"/>
</dbReference>
<evidence type="ECO:0000256" key="1">
    <source>
        <dbReference type="ARBA" id="ARBA00022801"/>
    </source>
</evidence>